<keyword evidence="15" id="KW-1185">Reference proteome</keyword>
<dbReference type="GO" id="GO:0016803">
    <property type="term" value="F:ether hydrolase activity"/>
    <property type="evidence" value="ECO:0007669"/>
    <property type="project" value="TreeGrafter"/>
</dbReference>
<dbReference type="Gene3D" id="1.10.8.1080">
    <property type="match status" value="1"/>
</dbReference>
<feature type="domain" description="SIS" evidence="13">
    <location>
        <begin position="54"/>
        <end position="217"/>
    </location>
</feature>
<gene>
    <name evidence="12 14" type="primary">murQ</name>
    <name evidence="14" type="ORF">B9T62_03725</name>
</gene>
<dbReference type="NCBIfam" id="NF009222">
    <property type="entry name" value="PRK12570.1"/>
    <property type="match status" value="1"/>
</dbReference>
<protein>
    <recommendedName>
        <fullName evidence="9 12">N-acetylmuramic acid 6-phosphate etherase</fullName>
        <shortName evidence="12">MurNAc-6-P etherase</shortName>
        <ecNumber evidence="8 12">4.2.1.126</ecNumber>
    </recommendedName>
    <alternativeName>
        <fullName evidence="11 12">N-acetylmuramic acid 6-phosphate hydrolase</fullName>
    </alternativeName>
    <alternativeName>
        <fullName evidence="10 12">N-acetylmuramic acid 6-phosphate lyase</fullName>
    </alternativeName>
</protein>
<evidence type="ECO:0000313" key="14">
    <source>
        <dbReference type="EMBL" id="ASA19988.1"/>
    </source>
</evidence>
<evidence type="ECO:0000256" key="1">
    <source>
        <dbReference type="ARBA" id="ARBA00011738"/>
    </source>
</evidence>
<accession>A0A2Z2KMR7</accession>
<evidence type="ECO:0000256" key="7">
    <source>
        <dbReference type="ARBA" id="ARBA00061234"/>
    </source>
</evidence>
<dbReference type="GO" id="GO:0009254">
    <property type="term" value="P:peptidoglycan turnover"/>
    <property type="evidence" value="ECO:0007669"/>
    <property type="project" value="TreeGrafter"/>
</dbReference>
<dbReference type="InterPro" id="IPR046348">
    <property type="entry name" value="SIS_dom_sf"/>
</dbReference>
<dbReference type="Proteomes" id="UP000249890">
    <property type="component" value="Chromosome"/>
</dbReference>
<dbReference type="CDD" id="cd05007">
    <property type="entry name" value="SIS_Etherase"/>
    <property type="match status" value="1"/>
</dbReference>
<comment type="similarity">
    <text evidence="7 12">Belongs to the GCKR-like family. MurNAc-6-P etherase subfamily.</text>
</comment>
<sequence length="300" mass="32324">MLENLTTETRNQSTLNLDQMPILSVLKLMQEEDATLSSAIQAKLPQIERVVAVVIESFKQGGRLIYIGAGTSGRLGILDAVECVPTFGTEPEMVQGIIAGGETAIRMAVEGAEDSPQLGREDIRQLKVNSRDTVIGVAASGRTPYVIGALQEAAELGARTASLACNEDSEIARYAEHAIEIVTGAEILTGSTRLKAGTAQKMVMNMISTVAMIGIGKVYSNLMVDVKPTNEKLVQRAKAMISEITGCDEETAASYYELSKHQVKVAVVMLLMDLGYEEAQLKLMESDGFIRRAIQDGKGR</sequence>
<dbReference type="NCBIfam" id="NF003915">
    <property type="entry name" value="PRK05441.1"/>
    <property type="match status" value="1"/>
</dbReference>
<comment type="subunit">
    <text evidence="1 12">Homodimer.</text>
</comment>
<comment type="pathway">
    <text evidence="5">Amino-sugar metabolism; 1,6-anhydro-N-acetylmuramate degradation.</text>
</comment>
<evidence type="ECO:0000256" key="10">
    <source>
        <dbReference type="ARBA" id="ARBA00077905"/>
    </source>
</evidence>
<evidence type="ECO:0000256" key="6">
    <source>
        <dbReference type="ARBA" id="ARBA00060672"/>
    </source>
</evidence>
<dbReference type="InterPro" id="IPR001347">
    <property type="entry name" value="SIS_dom"/>
</dbReference>
<dbReference type="RefSeq" id="WP_087914011.1">
    <property type="nucleotide sequence ID" value="NZ_CP021780.1"/>
</dbReference>
<dbReference type="GO" id="GO:0016835">
    <property type="term" value="F:carbon-oxygen lyase activity"/>
    <property type="evidence" value="ECO:0007669"/>
    <property type="project" value="UniProtKB-UniRule"/>
</dbReference>
<dbReference type="FunFam" id="3.40.50.10490:FF:000014">
    <property type="entry name" value="N-acetylmuramic acid 6-phosphate etherase"/>
    <property type="match status" value="1"/>
</dbReference>
<dbReference type="NCBIfam" id="TIGR00274">
    <property type="entry name" value="N-acetylmuramic acid 6-phosphate etherase"/>
    <property type="match status" value="1"/>
</dbReference>
<dbReference type="InterPro" id="IPR005486">
    <property type="entry name" value="Glucokinase_regulatory_CS"/>
</dbReference>
<dbReference type="HAMAP" id="MF_00068">
    <property type="entry name" value="MurQ"/>
    <property type="match status" value="1"/>
</dbReference>
<evidence type="ECO:0000313" key="15">
    <source>
        <dbReference type="Proteomes" id="UP000249890"/>
    </source>
</evidence>
<organism evidence="14 15">
    <name type="scientific">Paenibacillus donghaensis</name>
    <dbReference type="NCBI Taxonomy" id="414771"/>
    <lineage>
        <taxon>Bacteria</taxon>
        <taxon>Bacillati</taxon>
        <taxon>Bacillota</taxon>
        <taxon>Bacilli</taxon>
        <taxon>Bacillales</taxon>
        <taxon>Paenibacillaceae</taxon>
        <taxon>Paenibacillus</taxon>
    </lineage>
</organism>
<feature type="active site" description="Proton donor" evidence="12">
    <location>
        <position position="82"/>
    </location>
</feature>
<evidence type="ECO:0000256" key="12">
    <source>
        <dbReference type="HAMAP-Rule" id="MF_00068"/>
    </source>
</evidence>
<evidence type="ECO:0000256" key="11">
    <source>
        <dbReference type="ARBA" id="ARBA00084049"/>
    </source>
</evidence>
<evidence type="ECO:0000256" key="8">
    <source>
        <dbReference type="ARBA" id="ARBA00067056"/>
    </source>
</evidence>
<dbReference type="Pfam" id="PF22645">
    <property type="entry name" value="GKRP_SIS_N"/>
    <property type="match status" value="1"/>
</dbReference>
<dbReference type="InterPro" id="IPR005488">
    <property type="entry name" value="Etherase_MurQ"/>
</dbReference>
<comment type="catalytic activity">
    <reaction evidence="4 12">
        <text>N-acetyl-D-muramate 6-phosphate + H2O = N-acetyl-D-glucosamine 6-phosphate + (R)-lactate</text>
        <dbReference type="Rhea" id="RHEA:26410"/>
        <dbReference type="ChEBI" id="CHEBI:15377"/>
        <dbReference type="ChEBI" id="CHEBI:16004"/>
        <dbReference type="ChEBI" id="CHEBI:57513"/>
        <dbReference type="ChEBI" id="CHEBI:58722"/>
        <dbReference type="EC" id="4.2.1.126"/>
    </reaction>
</comment>
<dbReference type="GO" id="GO:0097367">
    <property type="term" value="F:carbohydrate derivative binding"/>
    <property type="evidence" value="ECO:0007669"/>
    <property type="project" value="InterPro"/>
</dbReference>
<dbReference type="EMBL" id="CP021780">
    <property type="protein sequence ID" value="ASA19988.1"/>
    <property type="molecule type" value="Genomic_DNA"/>
</dbReference>
<dbReference type="PANTHER" id="PTHR10088">
    <property type="entry name" value="GLUCOKINASE REGULATORY PROTEIN"/>
    <property type="match status" value="1"/>
</dbReference>
<evidence type="ECO:0000256" key="2">
    <source>
        <dbReference type="ARBA" id="ARBA00023239"/>
    </source>
</evidence>
<dbReference type="PROSITE" id="PS01272">
    <property type="entry name" value="GCKR"/>
    <property type="match status" value="1"/>
</dbReference>
<dbReference type="UniPathway" id="UPA00342"/>
<dbReference type="GO" id="GO:0046348">
    <property type="term" value="P:amino sugar catabolic process"/>
    <property type="evidence" value="ECO:0007669"/>
    <property type="project" value="InterPro"/>
</dbReference>
<evidence type="ECO:0000256" key="4">
    <source>
        <dbReference type="ARBA" id="ARBA00051747"/>
    </source>
</evidence>
<comment type="miscellaneous">
    <text evidence="12">A lyase-type mechanism (elimination/hydration) is suggested for the cleavage of the lactyl ether bond of MurNAc 6-phosphate, with the formation of an alpha,beta-unsaturated aldehyde intermediate with (E)-stereochemistry, followed by the syn addition of water to give product.</text>
</comment>
<reference evidence="14 15" key="1">
    <citation type="submission" date="2017-06" db="EMBL/GenBank/DDBJ databases">
        <title>Complete genome sequence of Paenibacillus donghaensis KCTC 13049T isolated from East Sea sediment, South Korea.</title>
        <authorList>
            <person name="Jung B.K."/>
            <person name="Hong S.-J."/>
            <person name="Shin J.-H."/>
        </authorList>
    </citation>
    <scope>NUCLEOTIDE SEQUENCE [LARGE SCALE GENOMIC DNA]</scope>
    <source>
        <strain evidence="14 15">KCTC 13049</strain>
    </source>
</reference>
<dbReference type="KEGG" id="pdh:B9T62_03725"/>
<evidence type="ECO:0000256" key="9">
    <source>
        <dbReference type="ARBA" id="ARBA00070061"/>
    </source>
</evidence>
<dbReference type="SUPFAM" id="SSF53697">
    <property type="entry name" value="SIS domain"/>
    <property type="match status" value="1"/>
</dbReference>
<comment type="function">
    <text evidence="12">Specifically catalyzes the cleavage of the D-lactyl ether substituent of MurNAc 6-phosphate, producing GlcNAc 6-phosphate and D-lactate.</text>
</comment>
<evidence type="ECO:0000259" key="13">
    <source>
        <dbReference type="PROSITE" id="PS51464"/>
    </source>
</evidence>
<dbReference type="InterPro" id="IPR040190">
    <property type="entry name" value="MURQ/GCKR"/>
</dbReference>
<proteinExistence type="inferred from homology"/>
<name>A0A2Z2KMR7_9BACL</name>
<dbReference type="PANTHER" id="PTHR10088:SF4">
    <property type="entry name" value="GLUCOKINASE REGULATORY PROTEIN"/>
    <property type="match status" value="1"/>
</dbReference>
<dbReference type="GO" id="GO:0097173">
    <property type="term" value="P:N-acetylmuramic acid catabolic process"/>
    <property type="evidence" value="ECO:0007669"/>
    <property type="project" value="UniProtKB-UniPathway"/>
</dbReference>
<dbReference type="AlphaFoldDB" id="A0A2Z2KMR7"/>
<comment type="pathway">
    <text evidence="6">Cell wall biogenesis.</text>
</comment>
<keyword evidence="3 12" id="KW-0119">Carbohydrate metabolism</keyword>
<dbReference type="EC" id="4.2.1.126" evidence="8 12"/>
<keyword evidence="2 12" id="KW-0456">Lyase</keyword>
<evidence type="ECO:0000256" key="5">
    <source>
        <dbReference type="ARBA" id="ARBA00060595"/>
    </source>
</evidence>
<dbReference type="FunFam" id="1.10.8.1080:FF:000001">
    <property type="entry name" value="N-acetylmuramic acid 6-phosphate etherase"/>
    <property type="match status" value="1"/>
</dbReference>
<dbReference type="Gene3D" id="3.40.50.10490">
    <property type="entry name" value="Glucose-6-phosphate isomerase like protein, domain 1"/>
    <property type="match status" value="1"/>
</dbReference>
<evidence type="ECO:0000256" key="3">
    <source>
        <dbReference type="ARBA" id="ARBA00023277"/>
    </source>
</evidence>
<feature type="active site" evidence="12">
    <location>
        <position position="113"/>
    </location>
</feature>
<dbReference type="PROSITE" id="PS51464">
    <property type="entry name" value="SIS"/>
    <property type="match status" value="1"/>
</dbReference>
<comment type="pathway">
    <text evidence="12">Amino-sugar metabolism; N-acetylmuramate degradation.</text>
</comment>
<dbReference type="OrthoDB" id="9813395at2"/>